<dbReference type="InterPro" id="IPR044421">
    <property type="entry name" value="SMYD4_SET"/>
</dbReference>
<evidence type="ECO:0000256" key="3">
    <source>
        <dbReference type="ARBA" id="ARBA00022691"/>
    </source>
</evidence>
<dbReference type="InterPro" id="IPR019734">
    <property type="entry name" value="TPR_rpt"/>
</dbReference>
<keyword evidence="2" id="KW-0808">Transferase</keyword>
<dbReference type="Proteomes" id="UP001153712">
    <property type="component" value="Chromosome 2"/>
</dbReference>
<evidence type="ECO:0000259" key="7">
    <source>
        <dbReference type="Pfam" id="PF01753"/>
    </source>
</evidence>
<gene>
    <name evidence="8" type="ORF">PHYEVI_LOCUS5094</name>
</gene>
<dbReference type="SUPFAM" id="SSF82199">
    <property type="entry name" value="SET domain"/>
    <property type="match status" value="1"/>
</dbReference>
<dbReference type="GO" id="GO:0042826">
    <property type="term" value="F:histone deacetylase binding"/>
    <property type="evidence" value="ECO:0007669"/>
    <property type="project" value="TreeGrafter"/>
</dbReference>
<evidence type="ECO:0000256" key="4">
    <source>
        <dbReference type="ARBA" id="ARBA00022723"/>
    </source>
</evidence>
<dbReference type="PANTHER" id="PTHR46165:SF5">
    <property type="entry name" value="RE32936P"/>
    <property type="match status" value="1"/>
</dbReference>
<protein>
    <recommendedName>
        <fullName evidence="7">MYND-type domain-containing protein</fullName>
    </recommendedName>
</protein>
<dbReference type="AlphaFoldDB" id="A0A9P0DQ78"/>
<dbReference type="Gene3D" id="6.10.140.2220">
    <property type="match status" value="1"/>
</dbReference>
<keyword evidence="5" id="KW-0863">Zinc-finger</keyword>
<dbReference type="Gene3D" id="1.10.220.160">
    <property type="match status" value="1"/>
</dbReference>
<keyword evidence="9" id="KW-1185">Reference proteome</keyword>
<reference evidence="8" key="1">
    <citation type="submission" date="2022-01" db="EMBL/GenBank/DDBJ databases">
        <authorList>
            <person name="King R."/>
        </authorList>
    </citation>
    <scope>NUCLEOTIDE SEQUENCE</scope>
</reference>
<evidence type="ECO:0000313" key="8">
    <source>
        <dbReference type="EMBL" id="CAH1168510.1"/>
    </source>
</evidence>
<dbReference type="GO" id="GO:0032259">
    <property type="term" value="P:methylation"/>
    <property type="evidence" value="ECO:0007669"/>
    <property type="project" value="UniProtKB-KW"/>
</dbReference>
<evidence type="ECO:0000313" key="9">
    <source>
        <dbReference type="Proteomes" id="UP001153712"/>
    </source>
</evidence>
<keyword evidence="4" id="KW-0479">Metal-binding</keyword>
<dbReference type="CDD" id="cd10536">
    <property type="entry name" value="SET_SMYD4"/>
    <property type="match status" value="1"/>
</dbReference>
<dbReference type="SUPFAM" id="SSF144232">
    <property type="entry name" value="HIT/MYND zinc finger-like"/>
    <property type="match status" value="1"/>
</dbReference>
<dbReference type="GO" id="GO:0042051">
    <property type="term" value="P:compound eye photoreceptor development"/>
    <property type="evidence" value="ECO:0007669"/>
    <property type="project" value="TreeGrafter"/>
</dbReference>
<dbReference type="InterPro" id="IPR002893">
    <property type="entry name" value="Znf_MYND"/>
</dbReference>
<dbReference type="SUPFAM" id="SSF48452">
    <property type="entry name" value="TPR-like"/>
    <property type="match status" value="1"/>
</dbReference>
<dbReference type="OrthoDB" id="1028014at2759"/>
<keyword evidence="6" id="KW-0862">Zinc</keyword>
<dbReference type="InterPro" id="IPR046341">
    <property type="entry name" value="SET_dom_sf"/>
</dbReference>
<feature type="domain" description="MYND-type" evidence="7">
    <location>
        <begin position="284"/>
        <end position="323"/>
    </location>
</feature>
<evidence type="ECO:0000256" key="2">
    <source>
        <dbReference type="ARBA" id="ARBA00022679"/>
    </source>
</evidence>
<evidence type="ECO:0000256" key="6">
    <source>
        <dbReference type="ARBA" id="ARBA00022833"/>
    </source>
</evidence>
<keyword evidence="1" id="KW-0489">Methyltransferase</keyword>
<dbReference type="PANTHER" id="PTHR46165">
    <property type="entry name" value="SET AND MYND DOMAIN-CONTAINING PROTEIN 4"/>
    <property type="match status" value="1"/>
</dbReference>
<dbReference type="GO" id="GO:0008270">
    <property type="term" value="F:zinc ion binding"/>
    <property type="evidence" value="ECO:0007669"/>
    <property type="project" value="UniProtKB-KW"/>
</dbReference>
<dbReference type="SMART" id="SM00028">
    <property type="entry name" value="TPR"/>
    <property type="match status" value="4"/>
</dbReference>
<dbReference type="EMBL" id="OU900095">
    <property type="protein sequence ID" value="CAH1168510.1"/>
    <property type="molecule type" value="Genomic_DNA"/>
</dbReference>
<dbReference type="GO" id="GO:0005737">
    <property type="term" value="C:cytoplasm"/>
    <property type="evidence" value="ECO:0007669"/>
    <property type="project" value="TreeGrafter"/>
</dbReference>
<evidence type="ECO:0000256" key="1">
    <source>
        <dbReference type="ARBA" id="ARBA00022603"/>
    </source>
</evidence>
<dbReference type="GO" id="GO:0005634">
    <property type="term" value="C:nucleus"/>
    <property type="evidence" value="ECO:0007669"/>
    <property type="project" value="TreeGrafter"/>
</dbReference>
<name>A0A9P0DQ78_PHYSR</name>
<accession>A0A9P0DQ78</accession>
<organism evidence="8 9">
    <name type="scientific">Phyllotreta striolata</name>
    <name type="common">Striped flea beetle</name>
    <name type="synonym">Crioceris striolata</name>
    <dbReference type="NCBI Taxonomy" id="444603"/>
    <lineage>
        <taxon>Eukaryota</taxon>
        <taxon>Metazoa</taxon>
        <taxon>Ecdysozoa</taxon>
        <taxon>Arthropoda</taxon>
        <taxon>Hexapoda</taxon>
        <taxon>Insecta</taxon>
        <taxon>Pterygota</taxon>
        <taxon>Neoptera</taxon>
        <taxon>Endopterygota</taxon>
        <taxon>Coleoptera</taxon>
        <taxon>Polyphaga</taxon>
        <taxon>Cucujiformia</taxon>
        <taxon>Chrysomeloidea</taxon>
        <taxon>Chrysomelidae</taxon>
        <taxon>Galerucinae</taxon>
        <taxon>Alticini</taxon>
        <taxon>Phyllotreta</taxon>
    </lineage>
</organism>
<dbReference type="InterPro" id="IPR011990">
    <property type="entry name" value="TPR-like_helical_dom_sf"/>
</dbReference>
<dbReference type="InterPro" id="IPR052097">
    <property type="entry name" value="SET-MYND_domain_protein"/>
</dbReference>
<dbReference type="Gene3D" id="1.25.40.10">
    <property type="entry name" value="Tetratricopeptide repeat domain"/>
    <property type="match status" value="1"/>
</dbReference>
<dbReference type="GO" id="GO:0008168">
    <property type="term" value="F:methyltransferase activity"/>
    <property type="evidence" value="ECO:0007669"/>
    <property type="project" value="UniProtKB-KW"/>
</dbReference>
<evidence type="ECO:0000256" key="5">
    <source>
        <dbReference type="ARBA" id="ARBA00022771"/>
    </source>
</evidence>
<proteinExistence type="predicted"/>
<dbReference type="Pfam" id="PF01753">
    <property type="entry name" value="zf-MYND"/>
    <property type="match status" value="1"/>
</dbReference>
<sequence length="652" mass="74218">MSDFDDKDYRSRCSEKTLQTECNGFFMDFVHLVKENAGETWIKKKFGRLKSDKDRIRSVYESEETKEIVLKLLSNVQQVYRKKDGTISILKRLEAEAAFDDGDFNKSLLLYSQSVLRAPKTGECSTYDSGLSLSLALWGRGKLLISMQEYHLALTDIQQAIKEHLPNIFKGDAYWKMAICYKALKEDKKSKVAYDLAEKLLDSKERLEEIRKDRESDIRWVGNGAKNSKSNTSKPFLSEKLTVKTAENLGRFVVAKKEIKTGETLVVESPYAACLLPDMFGTHCHHCFVRLRAPVGCPDCSNVAFCSPTCKDAATSTYHTYECKYLDLLIGSGMSILSHTALRMITQQSYQKTLEMCKTKSDQEVLSLCTNSDKRESGDFLQRALMAAFLLRCLQKSGYFGTDGSNVLPNEDELLIGELLLFNLQMLQFNAHEVFEQLMTNDCDLKSSKLLYIGVAIYPKVALFNHDCYPAVTRYFKGKDIVITAVRPLHPNDTVAENYGPIFSRKTLQDRQRILSSRYWFKCECNACTFNWPLMDALEESTKNIRCCNENCNGYFTLPVSNVSITCSKCKAITKVEDRVKLLQRCEEQYEEGFELMMNRKYEEAAAVFCKAIDLFNSISCPPHRTTHMAQEALQLCLTTFGNVSNVLVKKS</sequence>
<keyword evidence="3" id="KW-0949">S-adenosyl-L-methionine</keyword>
<dbReference type="Gene3D" id="2.170.270.10">
    <property type="entry name" value="SET domain"/>
    <property type="match status" value="1"/>
</dbReference>